<organism evidence="1 2">
    <name type="scientific">Gordonia phage Lilbeanie</name>
    <dbReference type="NCBI Taxonomy" id="2794947"/>
    <lineage>
        <taxon>Viruses</taxon>
        <taxon>Duplodnaviria</taxon>
        <taxon>Heunggongvirae</taxon>
        <taxon>Uroviricota</taxon>
        <taxon>Caudoviricetes</taxon>
        <taxon>Stackebrandtviridae</taxon>
        <taxon>Lilbeanievirus</taxon>
        <taxon>Lilbeanievirus lilbeanie</taxon>
    </lineage>
</organism>
<sequence>MPDTTRTYFHVEMTAEGAAFDDRPAEIARLLRDAADAVADGKRSGTLVDYNGNHAGRFWHAKGKV</sequence>
<proteinExistence type="predicted"/>
<name>A0A7T1KSA2_9CAUD</name>
<dbReference type="GeneID" id="63027160"/>
<dbReference type="KEGG" id="vg:63027160"/>
<gene>
    <name evidence="1" type="primary">48</name>
    <name evidence="1" type="ORF">SEA_LILBEANIE_48</name>
</gene>
<evidence type="ECO:0000313" key="1">
    <source>
        <dbReference type="EMBL" id="QPO17126.1"/>
    </source>
</evidence>
<evidence type="ECO:0000313" key="2">
    <source>
        <dbReference type="Proteomes" id="UP000594820"/>
    </source>
</evidence>
<dbReference type="RefSeq" id="YP_010002609.1">
    <property type="nucleotide sequence ID" value="NC_053246.1"/>
</dbReference>
<dbReference type="EMBL" id="MW314850">
    <property type="protein sequence ID" value="QPO17126.1"/>
    <property type="molecule type" value="Genomic_DNA"/>
</dbReference>
<protein>
    <submittedName>
        <fullName evidence="1">Uncharacterized protein</fullName>
    </submittedName>
</protein>
<accession>A0A7T1KSA2</accession>
<reference evidence="1 2" key="1">
    <citation type="submission" date="2020-12" db="EMBL/GenBank/DDBJ databases">
        <authorList>
            <person name="Mahalingham V.A."/>
            <person name="Abad L.A."/>
            <person name="Dennis E.A."/>
            <person name="Alston T.C."/>
            <person name="Buckley J.R."/>
            <person name="Cao N.T."/>
            <person name="Cole K.B."/>
            <person name="Davis H.C."/>
            <person name="Fisher D.E."/>
            <person name="Jennings A.R."/>
            <person name="Litwin A.R."/>
            <person name="McCartney J.B."/>
            <person name="Mitchell K.E."/>
            <person name="Nasser J.B."/>
            <person name="Paudel P."/>
            <person name="Richoux S.A."/>
            <person name="Sisung K.L."/>
            <person name="Smith M.L."/>
            <person name="Sonnier C.R."/>
            <person name="Underwood K.G."/>
            <person name="Hunter C.W."/>
            <person name="Gottschalck B.A."/>
            <person name="Wiggina Z.F."/>
            <person name="Spears T.J."/>
            <person name="Hancock A.M."/>
            <person name="Gissendanner C.R."/>
            <person name="Findley A.M."/>
            <person name="Garlena R.A."/>
            <person name="Russell D.A."/>
            <person name="Jacobs-Sera D."/>
            <person name="Hatfull G.F."/>
        </authorList>
    </citation>
    <scope>NUCLEOTIDE SEQUENCE [LARGE SCALE GENOMIC DNA]</scope>
</reference>
<keyword evidence="2" id="KW-1185">Reference proteome</keyword>
<dbReference type="Proteomes" id="UP000594820">
    <property type="component" value="Segment"/>
</dbReference>